<organism evidence="7">
    <name type="scientific">Scrofimicrobium appendicitidis</name>
    <dbReference type="NCBI Taxonomy" id="3079930"/>
    <lineage>
        <taxon>Bacteria</taxon>
        <taxon>Bacillati</taxon>
        <taxon>Actinomycetota</taxon>
        <taxon>Actinomycetes</taxon>
        <taxon>Actinomycetales</taxon>
        <taxon>Actinomycetaceae</taxon>
        <taxon>Scrofimicrobium</taxon>
    </lineage>
</organism>
<gene>
    <name evidence="7" type="ORF">SAC06_02885</name>
</gene>
<keyword evidence="3" id="KW-0732">Signal</keyword>
<protein>
    <submittedName>
        <fullName evidence="7">LPXTG cell wall anchor domain-containing protein</fullName>
    </submittedName>
</protein>
<feature type="domain" description="Gram-positive cocci surface proteins LPxTG" evidence="6">
    <location>
        <begin position="452"/>
        <end position="486"/>
    </location>
</feature>
<keyword evidence="5" id="KW-0812">Transmembrane</keyword>
<dbReference type="NCBIfam" id="TIGR01167">
    <property type="entry name" value="LPXTG_anchor"/>
    <property type="match status" value="1"/>
</dbReference>
<evidence type="ECO:0000256" key="4">
    <source>
        <dbReference type="ARBA" id="ARBA00023088"/>
    </source>
</evidence>
<dbReference type="RefSeq" id="WP_350258720.1">
    <property type="nucleotide sequence ID" value="NZ_CP138335.1"/>
</dbReference>
<evidence type="ECO:0000256" key="3">
    <source>
        <dbReference type="ARBA" id="ARBA00022729"/>
    </source>
</evidence>
<keyword evidence="5" id="KW-0472">Membrane</keyword>
<sequence length="486" mass="50922">MGLIRAFARRFLAPIGAGILLVVGVTTSASADDGLPAPAGYFSPESPIELDQGAETAAVTLSVGQLASPAMTWNYRIYAEESCSYPQSDWVTGLAGDEEPVVDLEPGRWSIGITQGSEVKSPETCLGPIEVWPYVDHSLVVTASVSAATCPAVGGTVSGEVFTEWEPNKQVVAQLIGGLPQVMVATWDPDTETYRYQFDDVAAGSYHVKGIVLGDPLQDGVSDTFTVTDGVCGWLDGIEVGFVDDSASTCPVGPSGFVTVAGSVSDAVQGETYTVDLWLGDRVAEGVSVADDGTFSYEFPVREDGTYLVYATLFTDGAASEPVSSEVDVALEACVVPTFADVEFTASEPTCPAGTGAVSVEGAVTDAYPDTMVRVRLLDGEGEEVQAREVELNEESSFEAIMTEVPSGTYRVEYQAVGMEDLVFGSGDVELGACPEPVKPTEKPAAKPGEQLADTGASEIALWATWSIALLGVGGALLATRKRKAQ</sequence>
<keyword evidence="4" id="KW-0572">Peptidoglycan-anchor</keyword>
<evidence type="ECO:0000313" key="7">
    <source>
        <dbReference type="EMBL" id="XBW08520.1"/>
    </source>
</evidence>
<evidence type="ECO:0000259" key="6">
    <source>
        <dbReference type="PROSITE" id="PS50847"/>
    </source>
</evidence>
<name>A0AAU7V8V1_9ACTO</name>
<dbReference type="PROSITE" id="PS50847">
    <property type="entry name" value="GRAM_POS_ANCHORING"/>
    <property type="match status" value="1"/>
</dbReference>
<evidence type="ECO:0000256" key="5">
    <source>
        <dbReference type="SAM" id="Phobius"/>
    </source>
</evidence>
<keyword evidence="5" id="KW-1133">Transmembrane helix</keyword>
<keyword evidence="1" id="KW-0134">Cell wall</keyword>
<feature type="transmembrane region" description="Helical" evidence="5">
    <location>
        <begin position="460"/>
        <end position="480"/>
    </location>
</feature>
<dbReference type="EMBL" id="CP138335">
    <property type="protein sequence ID" value="XBW08520.1"/>
    <property type="molecule type" value="Genomic_DNA"/>
</dbReference>
<reference evidence="7" key="1">
    <citation type="submission" date="2023-11" db="EMBL/GenBank/DDBJ databases">
        <title>Scrofimicrobium hongkongense sp. nov., isolated from a patient with peritonitis.</title>
        <authorList>
            <person name="Lao H.Y."/>
            <person name="Wong A.Y.P."/>
            <person name="Ng T.L."/>
            <person name="Wong R.Y.L."/>
            <person name="Yau M.C.Y."/>
            <person name="Lam J.Y.W."/>
            <person name="Siu G.K.H."/>
        </authorList>
    </citation>
    <scope>NUCLEOTIDE SEQUENCE</scope>
    <source>
        <strain evidence="7">R131</strain>
    </source>
</reference>
<evidence type="ECO:0000256" key="1">
    <source>
        <dbReference type="ARBA" id="ARBA00022512"/>
    </source>
</evidence>
<dbReference type="InterPro" id="IPR019931">
    <property type="entry name" value="LPXTG_anchor"/>
</dbReference>
<accession>A0AAU7V8V1</accession>
<proteinExistence type="predicted"/>
<dbReference type="AlphaFoldDB" id="A0AAU7V8V1"/>
<evidence type="ECO:0000256" key="2">
    <source>
        <dbReference type="ARBA" id="ARBA00022525"/>
    </source>
</evidence>
<keyword evidence="2" id="KW-0964">Secreted</keyword>
<dbReference type="KEGG" id="sapp:SAC06_02885"/>